<evidence type="ECO:0000313" key="1">
    <source>
        <dbReference type="EMBL" id="KAG9341206.1"/>
    </source>
</evidence>
<organism evidence="1 2">
    <name type="scientific">Albula glossodonta</name>
    <name type="common">roundjaw bonefish</name>
    <dbReference type="NCBI Taxonomy" id="121402"/>
    <lineage>
        <taxon>Eukaryota</taxon>
        <taxon>Metazoa</taxon>
        <taxon>Chordata</taxon>
        <taxon>Craniata</taxon>
        <taxon>Vertebrata</taxon>
        <taxon>Euteleostomi</taxon>
        <taxon>Actinopterygii</taxon>
        <taxon>Neopterygii</taxon>
        <taxon>Teleostei</taxon>
        <taxon>Albuliformes</taxon>
        <taxon>Albulidae</taxon>
        <taxon>Albula</taxon>
    </lineage>
</organism>
<dbReference type="Proteomes" id="UP000824540">
    <property type="component" value="Unassembled WGS sequence"/>
</dbReference>
<gene>
    <name evidence="1" type="ORF">JZ751_019645</name>
</gene>
<keyword evidence="2" id="KW-1185">Reference proteome</keyword>
<sequence>MKSLKYRLKKHEVTITCSVPMKCKSFSVATGKDFKINTSPTAEQSVPLEGFTTDTEKSVLHNEMGNTQLTKLSGTMAVGHHSTTALDLVRYLIVRDYH</sequence>
<accession>A0A8T2NNL1</accession>
<proteinExistence type="predicted"/>
<dbReference type="EMBL" id="JAFBMS010000037">
    <property type="protein sequence ID" value="KAG9341206.1"/>
    <property type="molecule type" value="Genomic_DNA"/>
</dbReference>
<evidence type="ECO:0000313" key="2">
    <source>
        <dbReference type="Proteomes" id="UP000824540"/>
    </source>
</evidence>
<reference evidence="1" key="1">
    <citation type="thesis" date="2021" institute="BYU ScholarsArchive" country="Provo, UT, USA">
        <title>Applications of and Algorithms for Genome Assembly and Genomic Analyses with an Emphasis on Marine Teleosts.</title>
        <authorList>
            <person name="Pickett B.D."/>
        </authorList>
    </citation>
    <scope>NUCLEOTIDE SEQUENCE</scope>
    <source>
        <strain evidence="1">HI-2016</strain>
    </source>
</reference>
<dbReference type="AlphaFoldDB" id="A0A8T2NNL1"/>
<protein>
    <submittedName>
        <fullName evidence="1">Uncharacterized protein</fullName>
    </submittedName>
</protein>
<name>A0A8T2NNL1_9TELE</name>
<comment type="caution">
    <text evidence="1">The sequence shown here is derived from an EMBL/GenBank/DDBJ whole genome shotgun (WGS) entry which is preliminary data.</text>
</comment>